<keyword evidence="5" id="KW-1185">Reference proteome</keyword>
<gene>
    <name evidence="6" type="primary">LOC106014237</name>
</gene>
<protein>
    <submittedName>
        <fullName evidence="6">ADAMTS-like protein 2</fullName>
    </submittedName>
</protein>
<evidence type="ECO:0000313" key="6">
    <source>
        <dbReference type="RefSeq" id="XP_012946974.1"/>
    </source>
</evidence>
<sequence length="318" mass="35064">MAGLSYLLCECVHIIAVISILFLTCYCDDPRLHPLRDPVYWGPWSSWSACSSSCGRGVTTKRRDCLMWRSVEVKAAKPWKCQGRDTRRRLCFSQACPGNRMYDQSVDDECQVLQHARRSRHRHRNWQRVDRGNPCRVVCAVIGGYTVRTLQVLPDGTVCSQNGARYAECNKGICKEVSRGCHDSDGTSLRLDMCLVCGGNNSSCDQVTGSFRASTSRTETYGFSGVVRIPQGATFINIVKEGDISSAIALLDSLGQHVPASEAGKRLPVGSNSFPAEGTNWLRERGIYRETLTATGPTVGDLTVVVSRRSVMELVAIC</sequence>
<dbReference type="InterPro" id="IPR010294">
    <property type="entry name" value="ADAMTS_spacer1"/>
</dbReference>
<reference evidence="6" key="1">
    <citation type="submission" date="2025-08" db="UniProtKB">
        <authorList>
            <consortium name="RefSeq"/>
        </authorList>
    </citation>
    <scope>IDENTIFICATION</scope>
</reference>
<dbReference type="Gene3D" id="2.20.100.10">
    <property type="entry name" value="Thrombospondin type-1 (TSP1) repeat"/>
    <property type="match status" value="1"/>
</dbReference>
<evidence type="ECO:0000259" key="4">
    <source>
        <dbReference type="Pfam" id="PF05986"/>
    </source>
</evidence>
<dbReference type="PROSITE" id="PS50092">
    <property type="entry name" value="TSP1"/>
    <property type="match status" value="1"/>
</dbReference>
<dbReference type="Proteomes" id="UP000694888">
    <property type="component" value="Unplaced"/>
</dbReference>
<dbReference type="SMART" id="SM00209">
    <property type="entry name" value="TSP1"/>
    <property type="match status" value="1"/>
</dbReference>
<dbReference type="PANTHER" id="PTHR13723">
    <property type="entry name" value="ADAMTS A DISINTEGRIN AND METALLOPROTEASE WITH THROMBOSPONDIN MOTIFS PROTEASE"/>
    <property type="match status" value="1"/>
</dbReference>
<feature type="domain" description="ADAMTS/ADAMTS-like Spacer 1" evidence="4">
    <location>
        <begin position="208"/>
        <end position="309"/>
    </location>
</feature>
<dbReference type="Pfam" id="PF00090">
    <property type="entry name" value="TSP_1"/>
    <property type="match status" value="1"/>
</dbReference>
<evidence type="ECO:0000256" key="3">
    <source>
        <dbReference type="ARBA" id="ARBA00023157"/>
    </source>
</evidence>
<proteinExistence type="predicted"/>
<dbReference type="InterPro" id="IPR013273">
    <property type="entry name" value="ADAMTS/ADAMTS-like"/>
</dbReference>
<dbReference type="RefSeq" id="XP_012946974.1">
    <property type="nucleotide sequence ID" value="XM_013091520.1"/>
</dbReference>
<comment type="subcellular location">
    <subcellularLocation>
        <location evidence="1">Secreted</location>
    </subcellularLocation>
</comment>
<keyword evidence="3" id="KW-1015">Disulfide bond</keyword>
<name>A0ABM1AG40_APLCA</name>
<accession>A0ABM1AG40</accession>
<dbReference type="PANTHER" id="PTHR13723:SF305">
    <property type="entry name" value="PROTEIN MADD-4"/>
    <property type="match status" value="1"/>
</dbReference>
<dbReference type="InterPro" id="IPR036383">
    <property type="entry name" value="TSP1_rpt_sf"/>
</dbReference>
<dbReference type="InterPro" id="IPR000884">
    <property type="entry name" value="TSP1_rpt"/>
</dbReference>
<dbReference type="PRINTS" id="PR01857">
    <property type="entry name" value="ADAMTSFAMILY"/>
</dbReference>
<evidence type="ECO:0000256" key="1">
    <source>
        <dbReference type="ARBA" id="ARBA00004613"/>
    </source>
</evidence>
<evidence type="ECO:0000256" key="2">
    <source>
        <dbReference type="ARBA" id="ARBA00022525"/>
    </source>
</evidence>
<dbReference type="InterPro" id="IPR050439">
    <property type="entry name" value="ADAMTS_ADAMTS-like"/>
</dbReference>
<evidence type="ECO:0000313" key="5">
    <source>
        <dbReference type="Proteomes" id="UP000694888"/>
    </source>
</evidence>
<dbReference type="GeneID" id="106014237"/>
<dbReference type="SUPFAM" id="SSF82895">
    <property type="entry name" value="TSP-1 type 1 repeat"/>
    <property type="match status" value="1"/>
</dbReference>
<dbReference type="Pfam" id="PF05986">
    <property type="entry name" value="ADAMTS_spacer1"/>
    <property type="match status" value="1"/>
</dbReference>
<dbReference type="Gene3D" id="2.60.120.830">
    <property type="match status" value="1"/>
</dbReference>
<keyword evidence="2" id="KW-0964">Secreted</keyword>
<organism evidence="5 6">
    <name type="scientific">Aplysia californica</name>
    <name type="common">California sea hare</name>
    <dbReference type="NCBI Taxonomy" id="6500"/>
    <lineage>
        <taxon>Eukaryota</taxon>
        <taxon>Metazoa</taxon>
        <taxon>Spiralia</taxon>
        <taxon>Lophotrochozoa</taxon>
        <taxon>Mollusca</taxon>
        <taxon>Gastropoda</taxon>
        <taxon>Heterobranchia</taxon>
        <taxon>Euthyneura</taxon>
        <taxon>Tectipleura</taxon>
        <taxon>Aplysiida</taxon>
        <taxon>Aplysioidea</taxon>
        <taxon>Aplysiidae</taxon>
        <taxon>Aplysia</taxon>
    </lineage>
</organism>